<name>A0A9Q0X085_9ROSI</name>
<keyword evidence="1" id="KW-0812">Transmembrane</keyword>
<keyword evidence="1" id="KW-0472">Membrane</keyword>
<keyword evidence="1" id="KW-1133">Transmembrane helix</keyword>
<evidence type="ECO:0000313" key="3">
    <source>
        <dbReference type="Proteomes" id="UP001151752"/>
    </source>
</evidence>
<proteinExistence type="predicted"/>
<protein>
    <submittedName>
        <fullName evidence="2">Uncharacterized protein</fullName>
    </submittedName>
</protein>
<accession>A0A9Q0X085</accession>
<reference evidence="2" key="2">
    <citation type="journal article" date="2023" name="Int. J. Mol. Sci.">
        <title>De Novo Assembly and Annotation of 11 Diverse Shrub Willow (Salix) Genomes Reveals Novel Gene Organization in Sex-Linked Regions.</title>
        <authorList>
            <person name="Hyden B."/>
            <person name="Feng K."/>
            <person name="Yates T.B."/>
            <person name="Jawdy S."/>
            <person name="Cereghino C."/>
            <person name="Smart L.B."/>
            <person name="Muchero W."/>
        </authorList>
    </citation>
    <scope>NUCLEOTIDE SEQUENCE</scope>
    <source>
        <tissue evidence="2">Shoot tip</tissue>
    </source>
</reference>
<feature type="transmembrane region" description="Helical" evidence="1">
    <location>
        <begin position="45"/>
        <end position="72"/>
    </location>
</feature>
<organism evidence="2 3">
    <name type="scientific">Salix koriyanagi</name>
    <dbReference type="NCBI Taxonomy" id="2511006"/>
    <lineage>
        <taxon>Eukaryota</taxon>
        <taxon>Viridiplantae</taxon>
        <taxon>Streptophyta</taxon>
        <taxon>Embryophyta</taxon>
        <taxon>Tracheophyta</taxon>
        <taxon>Spermatophyta</taxon>
        <taxon>Magnoliopsida</taxon>
        <taxon>eudicotyledons</taxon>
        <taxon>Gunneridae</taxon>
        <taxon>Pentapetalae</taxon>
        <taxon>rosids</taxon>
        <taxon>fabids</taxon>
        <taxon>Malpighiales</taxon>
        <taxon>Salicaceae</taxon>
        <taxon>Saliceae</taxon>
        <taxon>Salix</taxon>
    </lineage>
</organism>
<evidence type="ECO:0000256" key="1">
    <source>
        <dbReference type="SAM" id="Phobius"/>
    </source>
</evidence>
<sequence>MDLVFIYVGVESICMNIFFIYIFLVSFKFYSLFEYVLHTILPVTIFYLSFVFFLLNHSVCLNISIFLFFVFLKIFSKWG</sequence>
<keyword evidence="3" id="KW-1185">Reference proteome</keyword>
<dbReference type="AlphaFoldDB" id="A0A9Q0X085"/>
<feature type="transmembrane region" description="Helical" evidence="1">
    <location>
        <begin position="12"/>
        <end position="33"/>
    </location>
</feature>
<evidence type="ECO:0000313" key="2">
    <source>
        <dbReference type="EMBL" id="KAJ6776512.1"/>
    </source>
</evidence>
<dbReference type="EMBL" id="JAPFFM010000001">
    <property type="protein sequence ID" value="KAJ6776512.1"/>
    <property type="molecule type" value="Genomic_DNA"/>
</dbReference>
<reference evidence="2" key="1">
    <citation type="submission" date="2022-11" db="EMBL/GenBank/DDBJ databases">
        <authorList>
            <person name="Hyden B.L."/>
            <person name="Feng K."/>
            <person name="Yates T."/>
            <person name="Jawdy S."/>
            <person name="Smart L.B."/>
            <person name="Muchero W."/>
        </authorList>
    </citation>
    <scope>NUCLEOTIDE SEQUENCE</scope>
    <source>
        <tissue evidence="2">Shoot tip</tissue>
    </source>
</reference>
<dbReference type="Proteomes" id="UP001151752">
    <property type="component" value="Chromosome 16"/>
</dbReference>
<comment type="caution">
    <text evidence="2">The sequence shown here is derived from an EMBL/GenBank/DDBJ whole genome shotgun (WGS) entry which is preliminary data.</text>
</comment>
<gene>
    <name evidence="2" type="ORF">OIU74_000649</name>
</gene>